<evidence type="ECO:0000313" key="3">
    <source>
        <dbReference type="Proteomes" id="UP000010471"/>
    </source>
</evidence>
<dbReference type="HOGENOM" id="CLU_156519_0_0_3"/>
<gene>
    <name evidence="2" type="ORF">Mic7113_1246</name>
</gene>
<dbReference type="AlphaFoldDB" id="K9WBF7"/>
<dbReference type="EMBL" id="CP003630">
    <property type="protein sequence ID" value="AFZ17136.1"/>
    <property type="molecule type" value="Genomic_DNA"/>
</dbReference>
<protein>
    <submittedName>
        <fullName evidence="2">Uncharacterized protein</fullName>
    </submittedName>
</protein>
<dbReference type="KEGG" id="mic:Mic7113_1246"/>
<reference evidence="2 3" key="1">
    <citation type="submission" date="2012-06" db="EMBL/GenBank/DDBJ databases">
        <title>Finished chromosome of genome of Microcoleus sp. PCC 7113.</title>
        <authorList>
            <consortium name="US DOE Joint Genome Institute"/>
            <person name="Gugger M."/>
            <person name="Coursin T."/>
            <person name="Rippka R."/>
            <person name="Tandeau De Marsac N."/>
            <person name="Huntemann M."/>
            <person name="Wei C.-L."/>
            <person name="Han J."/>
            <person name="Detter J.C."/>
            <person name="Han C."/>
            <person name="Tapia R."/>
            <person name="Chen A."/>
            <person name="Kyrpides N."/>
            <person name="Mavromatis K."/>
            <person name="Markowitz V."/>
            <person name="Szeto E."/>
            <person name="Ivanova N."/>
            <person name="Pagani I."/>
            <person name="Pati A."/>
            <person name="Goodwin L."/>
            <person name="Nordberg H.P."/>
            <person name="Cantor M.N."/>
            <person name="Hua S.X."/>
            <person name="Woyke T."/>
            <person name="Kerfeld C.A."/>
        </authorList>
    </citation>
    <scope>NUCLEOTIDE SEQUENCE [LARGE SCALE GENOMIC DNA]</scope>
    <source>
        <strain evidence="2 3">PCC 7113</strain>
    </source>
</reference>
<organism evidence="2 3">
    <name type="scientific">Allocoleopsis franciscana PCC 7113</name>
    <dbReference type="NCBI Taxonomy" id="1173027"/>
    <lineage>
        <taxon>Bacteria</taxon>
        <taxon>Bacillati</taxon>
        <taxon>Cyanobacteriota</taxon>
        <taxon>Cyanophyceae</taxon>
        <taxon>Coleofasciculales</taxon>
        <taxon>Coleofasciculaceae</taxon>
        <taxon>Allocoleopsis</taxon>
        <taxon>Allocoleopsis franciscana</taxon>
    </lineage>
</organism>
<proteinExistence type="predicted"/>
<keyword evidence="3" id="KW-1185">Reference proteome</keyword>
<feature type="coiled-coil region" evidence="1">
    <location>
        <begin position="105"/>
        <end position="132"/>
    </location>
</feature>
<dbReference type="OrthoDB" id="532149at2"/>
<dbReference type="Proteomes" id="UP000010471">
    <property type="component" value="Chromosome"/>
</dbReference>
<sequence length="132" mass="14558">MTDAPTVLLTFAVNDPELDDEERQEIAQKLLRQLKQLDEVEKVGRAEDSNLEEGSRSVLATLVGVLTAEVSVENVKKVLGFVGDRLSDKPIIIKVKVGEQEVEIEAKSRKELEEAEKVANNLLARMQGTSDA</sequence>
<dbReference type="eggNOG" id="COG1262">
    <property type="taxonomic scope" value="Bacteria"/>
</dbReference>
<dbReference type="STRING" id="1173027.Mic7113_1246"/>
<evidence type="ECO:0000256" key="1">
    <source>
        <dbReference type="SAM" id="Coils"/>
    </source>
</evidence>
<accession>K9WBF7</accession>
<name>K9WBF7_9CYAN</name>
<dbReference type="RefSeq" id="WP_015181296.1">
    <property type="nucleotide sequence ID" value="NC_019738.1"/>
</dbReference>
<keyword evidence="1" id="KW-0175">Coiled coil</keyword>
<evidence type="ECO:0000313" key="2">
    <source>
        <dbReference type="EMBL" id="AFZ17136.1"/>
    </source>
</evidence>